<organism evidence="1 2">
    <name type="scientific">Parendozoicomonas callyspongiae</name>
    <dbReference type="NCBI Taxonomy" id="2942213"/>
    <lineage>
        <taxon>Bacteria</taxon>
        <taxon>Pseudomonadati</taxon>
        <taxon>Pseudomonadota</taxon>
        <taxon>Gammaproteobacteria</taxon>
        <taxon>Oceanospirillales</taxon>
        <taxon>Endozoicomonadaceae</taxon>
        <taxon>Parendozoicomonas</taxon>
    </lineage>
</organism>
<reference evidence="1 2" key="1">
    <citation type="submission" date="2022-05" db="EMBL/GenBank/DDBJ databases">
        <authorList>
            <person name="Park J.-S."/>
        </authorList>
    </citation>
    <scope>NUCLEOTIDE SEQUENCE [LARGE SCALE GENOMIC DNA]</scope>
    <source>
        <strain evidence="1 2">2012CJ34-2</strain>
    </source>
</reference>
<dbReference type="EMBL" id="JAMFLX010000015">
    <property type="protein sequence ID" value="MCL6270681.1"/>
    <property type="molecule type" value="Genomic_DNA"/>
</dbReference>
<comment type="caution">
    <text evidence="1">The sequence shown here is derived from an EMBL/GenBank/DDBJ whole genome shotgun (WGS) entry which is preliminary data.</text>
</comment>
<dbReference type="RefSeq" id="WP_249699943.1">
    <property type="nucleotide sequence ID" value="NZ_JAMFLX010000015.1"/>
</dbReference>
<evidence type="ECO:0000313" key="2">
    <source>
        <dbReference type="Proteomes" id="UP001203338"/>
    </source>
</evidence>
<keyword evidence="2" id="KW-1185">Reference proteome</keyword>
<dbReference type="Pfam" id="PF16691">
    <property type="entry name" value="DUF5062"/>
    <property type="match status" value="1"/>
</dbReference>
<sequence>MKKLKNEAALVKEALRIGAIYLQKRGGAGEFDGTHSAGLKIRFLYHLLVQDKLIQPLAKGEETEPKMKHKLALWISRQLPDNHPLRQDN</sequence>
<gene>
    <name evidence="1" type="ORF">M3P05_12165</name>
</gene>
<dbReference type="Proteomes" id="UP001203338">
    <property type="component" value="Unassembled WGS sequence"/>
</dbReference>
<protein>
    <submittedName>
        <fullName evidence="1">DUF5062 family protein</fullName>
    </submittedName>
</protein>
<dbReference type="Gene3D" id="1.20.120.1930">
    <property type="entry name" value="Uncharacterised protein PF16691, DUF5062"/>
    <property type="match status" value="1"/>
</dbReference>
<evidence type="ECO:0000313" key="1">
    <source>
        <dbReference type="EMBL" id="MCL6270681.1"/>
    </source>
</evidence>
<accession>A0ABT0PHE7</accession>
<proteinExistence type="predicted"/>
<dbReference type="InterPro" id="IPR032036">
    <property type="entry name" value="DUF5062"/>
</dbReference>
<dbReference type="InterPro" id="IPR038316">
    <property type="entry name" value="DUF5062_sf"/>
</dbReference>
<name>A0ABT0PHE7_9GAMM</name>